<dbReference type="PATRIC" id="fig|1444770.3.peg.482"/>
<reference evidence="1 2" key="1">
    <citation type="journal article" date="2014" name="Genome Announc.">
        <title>Draft Genome Sequence of Xylella fastidiosa Pear Leaf Scorch Strain in Taiwan.</title>
        <authorList>
            <person name="Su C.C."/>
            <person name="Deng W.L."/>
            <person name="Jan F.J."/>
            <person name="Chang C.J."/>
            <person name="Huang H."/>
            <person name="Chen J."/>
        </authorList>
    </citation>
    <scope>NUCLEOTIDE SEQUENCE [LARGE SCALE GENOMIC DNA]</scope>
    <source>
        <strain evidence="1 2">PLS229</strain>
    </source>
</reference>
<dbReference type="KEGG" id="xtw:AB672_09380"/>
<organism evidence="1 2">
    <name type="scientific">Xylella taiwanensis</name>
    <dbReference type="NCBI Taxonomy" id="1444770"/>
    <lineage>
        <taxon>Bacteria</taxon>
        <taxon>Pseudomonadati</taxon>
        <taxon>Pseudomonadota</taxon>
        <taxon>Gammaproteobacteria</taxon>
        <taxon>Lysobacterales</taxon>
        <taxon>Lysobacteraceae</taxon>
        <taxon>Xylella</taxon>
    </lineage>
</organism>
<dbReference type="EMBL" id="JDSQ01000003">
    <property type="protein sequence ID" value="EWS79063.1"/>
    <property type="molecule type" value="Genomic_DNA"/>
</dbReference>
<gene>
    <name evidence="1" type="ORF">AF72_02000</name>
</gene>
<evidence type="ECO:0000313" key="2">
    <source>
        <dbReference type="Proteomes" id="UP000020406"/>
    </source>
</evidence>
<comment type="caution">
    <text evidence="1">The sequence shown here is derived from an EMBL/GenBank/DDBJ whole genome shotgun (WGS) entry which is preliminary data.</text>
</comment>
<evidence type="ECO:0000313" key="1">
    <source>
        <dbReference type="EMBL" id="EWS79063.1"/>
    </source>
</evidence>
<dbReference type="AlphaFoldDB" id="Z9JM83"/>
<accession>Z9JM83</accession>
<dbReference type="Proteomes" id="UP000020406">
    <property type="component" value="Unassembled WGS sequence"/>
</dbReference>
<protein>
    <submittedName>
        <fullName evidence="1">Uncharacterized protein</fullName>
    </submittedName>
</protein>
<sequence length="74" mass="8668">MPHWSPHPKRLRAFCYLAKRSLINPAHQHPYQREPILCNKCNNEVPDSTLDLSHLLDIYTAAVTHSPTWHSQFH</sequence>
<proteinExistence type="predicted"/>
<name>Z9JM83_9GAMM</name>